<evidence type="ECO:0000313" key="12">
    <source>
        <dbReference type="Proteomes" id="UP000306317"/>
    </source>
</evidence>
<comment type="pathway">
    <text evidence="3 10">Carbohydrate degradation; pentose phosphate pathway; D-glyceraldehyde 3-phosphate and beta-D-fructose 6-phosphate from D-ribose 5-phosphate and D-xylulose 5-phosphate (non-oxidative stage): step 2/3.</text>
</comment>
<evidence type="ECO:0000256" key="5">
    <source>
        <dbReference type="ARBA" id="ARBA00013151"/>
    </source>
</evidence>
<keyword evidence="8 10" id="KW-0570">Pentose shunt</keyword>
<dbReference type="InterPro" id="IPR013785">
    <property type="entry name" value="Aldolase_TIM"/>
</dbReference>
<name>A0A4S3K9A5_9GAMM</name>
<dbReference type="Proteomes" id="UP000306317">
    <property type="component" value="Unassembled WGS sequence"/>
</dbReference>
<comment type="function">
    <text evidence="1 10">Transaldolase is important for the balance of metabolites in the pentose-phosphate pathway.</text>
</comment>
<dbReference type="PANTHER" id="PTHR10683:SF31">
    <property type="entry name" value="TRANSALDOLASE"/>
    <property type="match status" value="1"/>
</dbReference>
<evidence type="ECO:0000256" key="2">
    <source>
        <dbReference type="ARBA" id="ARBA00004496"/>
    </source>
</evidence>
<reference evidence="11 12" key="1">
    <citation type="submission" date="2017-02" db="EMBL/GenBank/DDBJ databases">
        <title>Whole genome sequencing of Rhodanobacter lindaniclasticus DSM 17932.</title>
        <authorList>
            <person name="Kumar S."/>
            <person name="Patil P."/>
            <person name="Patil P.B."/>
        </authorList>
    </citation>
    <scope>NUCLEOTIDE SEQUENCE [LARGE SCALE GENOMIC DNA]</scope>
    <source>
        <strain evidence="11 12">DSM 17932</strain>
    </source>
</reference>
<dbReference type="GO" id="GO:0005737">
    <property type="term" value="C:cytoplasm"/>
    <property type="evidence" value="ECO:0007669"/>
    <property type="project" value="UniProtKB-SubCell"/>
</dbReference>
<dbReference type="NCBIfam" id="NF002881">
    <property type="entry name" value="PRK03343.1"/>
    <property type="match status" value="1"/>
</dbReference>
<dbReference type="EMBL" id="MWIO01000069">
    <property type="protein sequence ID" value="THD04865.1"/>
    <property type="molecule type" value="Genomic_DNA"/>
</dbReference>
<dbReference type="OrthoDB" id="140919at2"/>
<evidence type="ECO:0000256" key="4">
    <source>
        <dbReference type="ARBA" id="ARBA00008426"/>
    </source>
</evidence>
<evidence type="ECO:0000313" key="11">
    <source>
        <dbReference type="EMBL" id="THD04865.1"/>
    </source>
</evidence>
<dbReference type="UniPathway" id="UPA00115">
    <property type="reaction ID" value="UER00414"/>
</dbReference>
<proteinExistence type="inferred from homology"/>
<evidence type="ECO:0000256" key="10">
    <source>
        <dbReference type="HAMAP-Rule" id="MF_00493"/>
    </source>
</evidence>
<dbReference type="InterPro" id="IPR001585">
    <property type="entry name" value="TAL/FSA"/>
</dbReference>
<comment type="subcellular location">
    <subcellularLocation>
        <location evidence="2 10">Cytoplasm</location>
    </subcellularLocation>
</comment>
<dbReference type="CDD" id="cd00955">
    <property type="entry name" value="Transaldolase_like"/>
    <property type="match status" value="1"/>
</dbReference>
<keyword evidence="7 10" id="KW-0808">Transferase</keyword>
<accession>A0A4S3K9A5</accession>
<keyword evidence="6 10" id="KW-0963">Cytoplasm</keyword>
<dbReference type="HAMAP" id="MF_00493">
    <property type="entry name" value="Transaldolase_2"/>
    <property type="match status" value="1"/>
</dbReference>
<dbReference type="Pfam" id="PF00923">
    <property type="entry name" value="TAL_FSA"/>
    <property type="match status" value="1"/>
</dbReference>
<protein>
    <recommendedName>
        <fullName evidence="5 10">Transaldolase</fullName>
        <ecNumber evidence="5 10">2.2.1.2</ecNumber>
    </recommendedName>
</protein>
<dbReference type="NCBIfam" id="TIGR00876">
    <property type="entry name" value="tal_mycobact"/>
    <property type="match status" value="1"/>
</dbReference>
<dbReference type="GO" id="GO:0005975">
    <property type="term" value="P:carbohydrate metabolic process"/>
    <property type="evidence" value="ECO:0007669"/>
    <property type="project" value="InterPro"/>
</dbReference>
<comment type="similarity">
    <text evidence="4 10">Belongs to the transaldolase family. Type 2 subfamily.</text>
</comment>
<dbReference type="EC" id="2.2.1.2" evidence="5 10"/>
<dbReference type="Gene3D" id="3.20.20.70">
    <property type="entry name" value="Aldolase class I"/>
    <property type="match status" value="1"/>
</dbReference>
<dbReference type="GO" id="GO:0006098">
    <property type="term" value="P:pentose-phosphate shunt"/>
    <property type="evidence" value="ECO:0007669"/>
    <property type="project" value="UniProtKB-UniRule"/>
</dbReference>
<dbReference type="RefSeq" id="WP_136259885.1">
    <property type="nucleotide sequence ID" value="NZ_MWIO01000069.1"/>
</dbReference>
<organism evidence="11 12">
    <name type="scientific">Rhodanobacter lindaniclasticus</name>
    <dbReference type="NCBI Taxonomy" id="75310"/>
    <lineage>
        <taxon>Bacteria</taxon>
        <taxon>Pseudomonadati</taxon>
        <taxon>Pseudomonadota</taxon>
        <taxon>Gammaproteobacteria</taxon>
        <taxon>Lysobacterales</taxon>
        <taxon>Rhodanobacteraceae</taxon>
        <taxon>Rhodanobacter</taxon>
    </lineage>
</organism>
<evidence type="ECO:0000256" key="9">
    <source>
        <dbReference type="ARBA" id="ARBA00023270"/>
    </source>
</evidence>
<dbReference type="AlphaFoldDB" id="A0A4S3K9A5"/>
<feature type="active site" description="Schiff-base intermediate with substrate" evidence="10">
    <location>
        <position position="139"/>
    </location>
</feature>
<comment type="catalytic activity">
    <reaction evidence="10">
        <text>D-sedoheptulose 7-phosphate + D-glyceraldehyde 3-phosphate = D-erythrose 4-phosphate + beta-D-fructose 6-phosphate</text>
        <dbReference type="Rhea" id="RHEA:17053"/>
        <dbReference type="ChEBI" id="CHEBI:16897"/>
        <dbReference type="ChEBI" id="CHEBI:57483"/>
        <dbReference type="ChEBI" id="CHEBI:57634"/>
        <dbReference type="ChEBI" id="CHEBI:59776"/>
        <dbReference type="EC" id="2.2.1.2"/>
    </reaction>
</comment>
<evidence type="ECO:0000256" key="1">
    <source>
        <dbReference type="ARBA" id="ARBA00003518"/>
    </source>
</evidence>
<evidence type="ECO:0000256" key="8">
    <source>
        <dbReference type="ARBA" id="ARBA00023126"/>
    </source>
</evidence>
<keyword evidence="9 10" id="KW-0704">Schiff base</keyword>
<evidence type="ECO:0000256" key="7">
    <source>
        <dbReference type="ARBA" id="ARBA00022679"/>
    </source>
</evidence>
<keyword evidence="12" id="KW-1185">Reference proteome</keyword>
<evidence type="ECO:0000256" key="6">
    <source>
        <dbReference type="ARBA" id="ARBA00022490"/>
    </source>
</evidence>
<comment type="caution">
    <text evidence="11">The sequence shown here is derived from an EMBL/GenBank/DDBJ whole genome shotgun (WGS) entry which is preliminary data.</text>
</comment>
<evidence type="ECO:0000256" key="3">
    <source>
        <dbReference type="ARBA" id="ARBA00004857"/>
    </source>
</evidence>
<dbReference type="PIRSF" id="PIRSF036915">
    <property type="entry name" value="Trnald_Bac_Plnt"/>
    <property type="match status" value="1"/>
</dbReference>
<gene>
    <name evidence="10" type="primary">tal</name>
    <name evidence="11" type="ORF">B1991_16995</name>
</gene>
<dbReference type="GO" id="GO:0004801">
    <property type="term" value="F:transaldolase activity"/>
    <property type="evidence" value="ECO:0007669"/>
    <property type="project" value="UniProtKB-UniRule"/>
</dbReference>
<dbReference type="PANTHER" id="PTHR10683">
    <property type="entry name" value="TRANSALDOLASE"/>
    <property type="match status" value="1"/>
</dbReference>
<dbReference type="SUPFAM" id="SSF51569">
    <property type="entry name" value="Aldolase"/>
    <property type="match status" value="1"/>
</dbReference>
<dbReference type="InterPro" id="IPR004732">
    <property type="entry name" value="Transaldolase_2"/>
</dbReference>
<sequence>MKATRQLHDLGQSLWLDNITRTLLDDGTLARYINEDSITGLTSNPSIFDKAIGDGDAYDAGIHAKTLAGLAGEKLFVELALEDLRRAADLFAPVYRRTDGVDGWVSMEVSPLLAADTAGSIAAARQIHAAGKRDNLFVKIPGTPEGVGAIEESIFLGIPINVTLLFSCAQYEASAEAYLRGIERRIEAGLDPHVRSVASLFVSRWDVAANEQLPEAMHNQLGVAVARQAYRAYRQLLASPRWMKLAAAGAQPQRLLWASTGTKDPNASDTLYVSTLAAPNTINTMPEKTLHAFAEHGQLDGVMPLDGGDADAVVQKIGQAGVDVDALAGKLQRDGAEAFVKSWKQLLQRIADKAAALGDKGQGPAMS</sequence>